<evidence type="ECO:0000313" key="3">
    <source>
        <dbReference type="Proteomes" id="UP001597387"/>
    </source>
</evidence>
<dbReference type="InterPro" id="IPR036291">
    <property type="entry name" value="NAD(P)-bd_dom_sf"/>
</dbReference>
<reference evidence="3" key="1">
    <citation type="journal article" date="2019" name="Int. J. Syst. Evol. Microbiol.">
        <title>The Global Catalogue of Microorganisms (GCM) 10K type strain sequencing project: providing services to taxonomists for standard genome sequencing and annotation.</title>
        <authorList>
            <consortium name="The Broad Institute Genomics Platform"/>
            <consortium name="The Broad Institute Genome Sequencing Center for Infectious Disease"/>
            <person name="Wu L."/>
            <person name="Ma J."/>
        </authorList>
    </citation>
    <scope>NUCLEOTIDE SEQUENCE [LARGE SCALE GENOMIC DNA]</scope>
    <source>
        <strain evidence="3">KCTC 42217</strain>
    </source>
</reference>
<dbReference type="EMBL" id="JBHUHZ010000005">
    <property type="protein sequence ID" value="MFD2164540.1"/>
    <property type="molecule type" value="Genomic_DNA"/>
</dbReference>
<dbReference type="InterPro" id="IPR011032">
    <property type="entry name" value="GroES-like_sf"/>
</dbReference>
<dbReference type="InterPro" id="IPR052711">
    <property type="entry name" value="Zinc_ADH-like"/>
</dbReference>
<dbReference type="CDD" id="cd08276">
    <property type="entry name" value="MDR7"/>
    <property type="match status" value="1"/>
</dbReference>
<dbReference type="SUPFAM" id="SSF50129">
    <property type="entry name" value="GroES-like"/>
    <property type="match status" value="1"/>
</dbReference>
<dbReference type="GO" id="GO:0016491">
    <property type="term" value="F:oxidoreductase activity"/>
    <property type="evidence" value="ECO:0007669"/>
    <property type="project" value="UniProtKB-KW"/>
</dbReference>
<feature type="domain" description="Enoyl reductase (ER)" evidence="1">
    <location>
        <begin position="10"/>
        <end position="339"/>
    </location>
</feature>
<evidence type="ECO:0000313" key="2">
    <source>
        <dbReference type="EMBL" id="MFD2164540.1"/>
    </source>
</evidence>
<dbReference type="InterPro" id="IPR013154">
    <property type="entry name" value="ADH-like_N"/>
</dbReference>
<dbReference type="RefSeq" id="WP_255905568.1">
    <property type="nucleotide sequence ID" value="NZ_JAFMZO010000006.1"/>
</dbReference>
<name>A0ABW4ZRH2_9SPHI</name>
<dbReference type="EC" id="1.1.1.-" evidence="2"/>
<keyword evidence="2" id="KW-0560">Oxidoreductase</keyword>
<dbReference type="InterPro" id="IPR020843">
    <property type="entry name" value="ER"/>
</dbReference>
<evidence type="ECO:0000259" key="1">
    <source>
        <dbReference type="SMART" id="SM00829"/>
    </source>
</evidence>
<dbReference type="PANTHER" id="PTHR45033:SF2">
    <property type="entry name" value="ZINC-TYPE ALCOHOL DEHYDROGENASE-LIKE PROTEIN C1773.06C"/>
    <property type="match status" value="1"/>
</dbReference>
<dbReference type="SUPFAM" id="SSF51735">
    <property type="entry name" value="NAD(P)-binding Rossmann-fold domains"/>
    <property type="match status" value="1"/>
</dbReference>
<dbReference type="Pfam" id="PF13602">
    <property type="entry name" value="ADH_zinc_N_2"/>
    <property type="match status" value="1"/>
</dbReference>
<gene>
    <name evidence="2" type="ORF">ACFSJU_19195</name>
</gene>
<comment type="caution">
    <text evidence="2">The sequence shown here is derived from an EMBL/GenBank/DDBJ whole genome shotgun (WGS) entry which is preliminary data.</text>
</comment>
<dbReference type="Gene3D" id="3.90.180.10">
    <property type="entry name" value="Medium-chain alcohol dehydrogenases, catalytic domain"/>
    <property type="match status" value="1"/>
</dbReference>
<dbReference type="Proteomes" id="UP001597387">
    <property type="component" value="Unassembled WGS sequence"/>
</dbReference>
<sequence>MKAYHLDLFNDVDGIVLHDHEMPVVKGNELLIRIKAVSLNRRDTYILDQTYPLPAKQGIIPVSDGAGEIVAIGQDVSRFEVGDKVIGCYFPRWRDGKMGYDVVDQLGCTMNGMLTEYAVLHEDSVVKFPAFLSWEEAATLPCAGLVAWSALMGPSAITPGCTILTIGSGGVSLFAIQFAKMVGATIISLTSSDSKMERLISLGATHVINYRTDTEWDETVLKITNNKGVDRVIETGGTDTLEKSIKATALGGEVVAVSPVGTLNDNQTNELKYFLHSLFVRLVTLKPLFVGSRLSLESMCRAIESNRVRPVIDKVFSFEEAKEAYRYFATGNQMGKVIIKGSIDQ</sequence>
<dbReference type="Pfam" id="PF08240">
    <property type="entry name" value="ADH_N"/>
    <property type="match status" value="1"/>
</dbReference>
<organism evidence="2 3">
    <name type="scientific">Paradesertivirga mongoliensis</name>
    <dbReference type="NCBI Taxonomy" id="2100740"/>
    <lineage>
        <taxon>Bacteria</taxon>
        <taxon>Pseudomonadati</taxon>
        <taxon>Bacteroidota</taxon>
        <taxon>Sphingobacteriia</taxon>
        <taxon>Sphingobacteriales</taxon>
        <taxon>Sphingobacteriaceae</taxon>
        <taxon>Paradesertivirga</taxon>
    </lineage>
</organism>
<accession>A0ABW4ZRH2</accession>
<proteinExistence type="predicted"/>
<dbReference type="Gene3D" id="3.40.50.720">
    <property type="entry name" value="NAD(P)-binding Rossmann-like Domain"/>
    <property type="match status" value="1"/>
</dbReference>
<dbReference type="SMART" id="SM00829">
    <property type="entry name" value="PKS_ER"/>
    <property type="match status" value="1"/>
</dbReference>
<keyword evidence="3" id="KW-1185">Reference proteome</keyword>
<protein>
    <submittedName>
        <fullName evidence="2">NAD(P)-dependent alcohol dehydrogenase</fullName>
        <ecNumber evidence="2">1.1.1.-</ecNumber>
    </submittedName>
</protein>
<dbReference type="PANTHER" id="PTHR45033">
    <property type="match status" value="1"/>
</dbReference>